<keyword evidence="4" id="KW-1185">Reference proteome</keyword>
<evidence type="ECO:0000256" key="1">
    <source>
        <dbReference type="SAM" id="MobiDB-lite"/>
    </source>
</evidence>
<gene>
    <name evidence="3" type="ORF">EF294_14065</name>
</gene>
<dbReference type="PROSITE" id="PS51257">
    <property type="entry name" value="PROKAR_LIPOPROTEIN"/>
    <property type="match status" value="1"/>
</dbReference>
<keyword evidence="2" id="KW-0732">Signal</keyword>
<name>A0A3N4GED7_9ACTN</name>
<proteinExistence type="predicted"/>
<feature type="signal peptide" evidence="2">
    <location>
        <begin position="1"/>
        <end position="25"/>
    </location>
</feature>
<evidence type="ECO:0000256" key="2">
    <source>
        <dbReference type="SAM" id="SignalP"/>
    </source>
</evidence>
<reference evidence="3 4" key="1">
    <citation type="submission" date="2018-11" db="EMBL/GenBank/DDBJ databases">
        <title>Draft genome sequence of Gordonia sp. RS15-1S isolated from rice stems.</title>
        <authorList>
            <person name="Muangham S."/>
        </authorList>
    </citation>
    <scope>NUCLEOTIDE SEQUENCE [LARGE SCALE GENOMIC DNA]</scope>
    <source>
        <strain evidence="3 4">RS15-1S</strain>
    </source>
</reference>
<feature type="chain" id="PRO_5018050739" evidence="2">
    <location>
        <begin position="26"/>
        <end position="266"/>
    </location>
</feature>
<organism evidence="3 4">
    <name type="scientific">Gordonia oryzae</name>
    <dbReference type="NCBI Taxonomy" id="2487349"/>
    <lineage>
        <taxon>Bacteria</taxon>
        <taxon>Bacillati</taxon>
        <taxon>Actinomycetota</taxon>
        <taxon>Actinomycetes</taxon>
        <taxon>Mycobacteriales</taxon>
        <taxon>Gordoniaceae</taxon>
        <taxon>Gordonia</taxon>
    </lineage>
</organism>
<sequence>MGGVRFLFAVGLVALLSACALGGQAQPGDPSTSLAASLPQAAATPIDASPFGRSDALWILRVGDLATCAVGLAPTTGLGNLTCHVPAGSLNSLHPPVVDIDASGVHAAAWPMWTGSIAELLPGQSVTIGTATCTASAGPRLHCQNQGGWIDIGANDTRTSAPPSPLTAEHGGGTGANSPNPGQSCSFLNGSHLVTVYDTRNTTCAEATPIITRYLRSDRVVPEVPAGSSARAGVDDWTCYIGDDTDRPHYLQAATCVKDDKLFRAQ</sequence>
<comment type="caution">
    <text evidence="3">The sequence shown here is derived from an EMBL/GenBank/DDBJ whole genome shotgun (WGS) entry which is preliminary data.</text>
</comment>
<dbReference type="Proteomes" id="UP000267536">
    <property type="component" value="Unassembled WGS sequence"/>
</dbReference>
<evidence type="ECO:0000313" key="4">
    <source>
        <dbReference type="Proteomes" id="UP000267536"/>
    </source>
</evidence>
<dbReference type="EMBL" id="RKMH01000010">
    <property type="protein sequence ID" value="RPA58966.1"/>
    <property type="molecule type" value="Genomic_DNA"/>
</dbReference>
<dbReference type="RefSeq" id="WP_123931082.1">
    <property type="nucleotide sequence ID" value="NZ_RKMH01000010.1"/>
</dbReference>
<evidence type="ECO:0000313" key="3">
    <source>
        <dbReference type="EMBL" id="RPA58966.1"/>
    </source>
</evidence>
<accession>A0A3N4GED7</accession>
<dbReference type="AlphaFoldDB" id="A0A3N4GED7"/>
<feature type="region of interest" description="Disordered" evidence="1">
    <location>
        <begin position="155"/>
        <end position="182"/>
    </location>
</feature>
<protein>
    <submittedName>
        <fullName evidence="3">Uncharacterized protein</fullName>
    </submittedName>
</protein>